<evidence type="ECO:0000313" key="2">
    <source>
        <dbReference type="EMBL" id="KAG0710828.1"/>
    </source>
</evidence>
<comment type="caution">
    <text evidence="2">The sequence shown here is derived from an EMBL/GenBank/DDBJ whole genome shotgun (WGS) entry which is preliminary data.</text>
</comment>
<gene>
    <name evidence="2" type="primary">SAK_1</name>
    <name evidence="2" type="ORF">GWK47_022019</name>
</gene>
<dbReference type="GO" id="GO:0016301">
    <property type="term" value="F:kinase activity"/>
    <property type="evidence" value="ECO:0007669"/>
    <property type="project" value="UniProtKB-KW"/>
</dbReference>
<dbReference type="InterPro" id="IPR011009">
    <property type="entry name" value="Kinase-like_dom_sf"/>
</dbReference>
<evidence type="ECO:0000256" key="1">
    <source>
        <dbReference type="PROSITE-ProRule" id="PRU10141"/>
    </source>
</evidence>
<accession>A0A8J4XND2</accession>
<keyword evidence="1" id="KW-0067">ATP-binding</keyword>
<dbReference type="EMBL" id="JACEEZ010023870">
    <property type="protein sequence ID" value="KAG0710828.1"/>
    <property type="molecule type" value="Genomic_DNA"/>
</dbReference>
<dbReference type="PROSITE" id="PS00107">
    <property type="entry name" value="PROTEIN_KINASE_ATP"/>
    <property type="match status" value="1"/>
</dbReference>
<protein>
    <submittedName>
        <fullName evidence="2">Serine/threonine-protein kinase PLK4</fullName>
    </submittedName>
</protein>
<reference evidence="2" key="1">
    <citation type="submission" date="2020-07" db="EMBL/GenBank/DDBJ databases">
        <title>The High-quality genome of the commercially important snow crab, Chionoecetes opilio.</title>
        <authorList>
            <person name="Jeong J.-H."/>
            <person name="Ryu S."/>
        </authorList>
    </citation>
    <scope>NUCLEOTIDE SEQUENCE</scope>
    <source>
        <strain evidence="2">MADBK_172401_WGS</strain>
        <tissue evidence="2">Digestive gland</tissue>
    </source>
</reference>
<name>A0A8J4XND2_CHIOP</name>
<dbReference type="InterPro" id="IPR017441">
    <property type="entry name" value="Protein_kinase_ATP_BS"/>
</dbReference>
<keyword evidence="1" id="KW-0547">Nucleotide-binding</keyword>
<keyword evidence="2" id="KW-0418">Kinase</keyword>
<dbReference type="Proteomes" id="UP000770661">
    <property type="component" value="Unassembled WGS sequence"/>
</dbReference>
<dbReference type="AlphaFoldDB" id="A0A8J4XND2"/>
<proteinExistence type="predicted"/>
<dbReference type="SUPFAM" id="SSF56112">
    <property type="entry name" value="Protein kinase-like (PK-like)"/>
    <property type="match status" value="1"/>
</dbReference>
<organism evidence="2 3">
    <name type="scientific">Chionoecetes opilio</name>
    <name type="common">Atlantic snow crab</name>
    <name type="synonym">Cancer opilio</name>
    <dbReference type="NCBI Taxonomy" id="41210"/>
    <lineage>
        <taxon>Eukaryota</taxon>
        <taxon>Metazoa</taxon>
        <taxon>Ecdysozoa</taxon>
        <taxon>Arthropoda</taxon>
        <taxon>Crustacea</taxon>
        <taxon>Multicrustacea</taxon>
        <taxon>Malacostraca</taxon>
        <taxon>Eumalacostraca</taxon>
        <taxon>Eucarida</taxon>
        <taxon>Decapoda</taxon>
        <taxon>Pleocyemata</taxon>
        <taxon>Brachyura</taxon>
        <taxon>Eubrachyura</taxon>
        <taxon>Majoidea</taxon>
        <taxon>Majidae</taxon>
        <taxon>Chionoecetes</taxon>
    </lineage>
</organism>
<dbReference type="OrthoDB" id="10004143at2759"/>
<feature type="binding site" evidence="1">
    <location>
        <position position="74"/>
    </location>
    <ligand>
        <name>ATP</name>
        <dbReference type="ChEBI" id="CHEBI:30616"/>
    </ligand>
</feature>
<keyword evidence="2" id="KW-0808">Transferase</keyword>
<keyword evidence="3" id="KW-1185">Reference proteome</keyword>
<sequence>MHPSTVIHLAATASAGATHRACHPPDGVAEAAKLTRADSTLQDFDVGEQLGKGGFATVYQARCCNTGRDVAIKKPLRGIRILRPGALHRARWMAKIIYAIKIYLFRYPDQFCLTAGEKSGI</sequence>
<dbReference type="GO" id="GO:0005524">
    <property type="term" value="F:ATP binding"/>
    <property type="evidence" value="ECO:0007669"/>
    <property type="project" value="UniProtKB-UniRule"/>
</dbReference>
<evidence type="ECO:0000313" key="3">
    <source>
        <dbReference type="Proteomes" id="UP000770661"/>
    </source>
</evidence>
<dbReference type="Gene3D" id="3.30.200.20">
    <property type="entry name" value="Phosphorylase Kinase, domain 1"/>
    <property type="match status" value="1"/>
</dbReference>